<proteinExistence type="predicted"/>
<gene>
    <name evidence="2" type="ORF">SKAU_G00072410</name>
</gene>
<accession>A0A9Q1G7G9</accession>
<dbReference type="EMBL" id="JAINUF010000002">
    <property type="protein sequence ID" value="KAJ8376661.1"/>
    <property type="molecule type" value="Genomic_DNA"/>
</dbReference>
<keyword evidence="3" id="KW-1185">Reference proteome</keyword>
<dbReference type="Proteomes" id="UP001152622">
    <property type="component" value="Chromosome 2"/>
</dbReference>
<sequence>MSTPVAAVARGVLRVRMQIYFFFFTRAGAFIAEKVGPCRGLSTSRRAVSAVMLNRQAYVQLSVNARGRLFLCFAYVYVGGSRSPCSIPPASPTGSLARRVRDCHGSAPRSESEVKKGAFLRRNTARQTAEPEPHGGNSFRFSKQEAGAVSQFPSRALLR</sequence>
<evidence type="ECO:0000313" key="3">
    <source>
        <dbReference type="Proteomes" id="UP001152622"/>
    </source>
</evidence>
<evidence type="ECO:0000313" key="2">
    <source>
        <dbReference type="EMBL" id="KAJ8376661.1"/>
    </source>
</evidence>
<organism evidence="2 3">
    <name type="scientific">Synaphobranchus kaupii</name>
    <name type="common">Kaup's arrowtooth eel</name>
    <dbReference type="NCBI Taxonomy" id="118154"/>
    <lineage>
        <taxon>Eukaryota</taxon>
        <taxon>Metazoa</taxon>
        <taxon>Chordata</taxon>
        <taxon>Craniata</taxon>
        <taxon>Vertebrata</taxon>
        <taxon>Euteleostomi</taxon>
        <taxon>Actinopterygii</taxon>
        <taxon>Neopterygii</taxon>
        <taxon>Teleostei</taxon>
        <taxon>Anguilliformes</taxon>
        <taxon>Synaphobranchidae</taxon>
        <taxon>Synaphobranchus</taxon>
    </lineage>
</organism>
<feature type="region of interest" description="Disordered" evidence="1">
    <location>
        <begin position="88"/>
        <end position="159"/>
    </location>
</feature>
<name>A0A9Q1G7G9_SYNKA</name>
<protein>
    <submittedName>
        <fullName evidence="2">Uncharacterized protein</fullName>
    </submittedName>
</protein>
<evidence type="ECO:0000256" key="1">
    <source>
        <dbReference type="SAM" id="MobiDB-lite"/>
    </source>
</evidence>
<feature type="compositionally biased region" description="Basic and acidic residues" evidence="1">
    <location>
        <begin position="99"/>
        <end position="116"/>
    </location>
</feature>
<dbReference type="AlphaFoldDB" id="A0A9Q1G7G9"/>
<reference evidence="2" key="1">
    <citation type="journal article" date="2023" name="Science">
        <title>Genome structures resolve the early diversification of teleost fishes.</title>
        <authorList>
            <person name="Parey E."/>
            <person name="Louis A."/>
            <person name="Montfort J."/>
            <person name="Bouchez O."/>
            <person name="Roques C."/>
            <person name="Iampietro C."/>
            <person name="Lluch J."/>
            <person name="Castinel A."/>
            <person name="Donnadieu C."/>
            <person name="Desvignes T."/>
            <person name="Floi Bucao C."/>
            <person name="Jouanno E."/>
            <person name="Wen M."/>
            <person name="Mejri S."/>
            <person name="Dirks R."/>
            <person name="Jansen H."/>
            <person name="Henkel C."/>
            <person name="Chen W.J."/>
            <person name="Zahm M."/>
            <person name="Cabau C."/>
            <person name="Klopp C."/>
            <person name="Thompson A.W."/>
            <person name="Robinson-Rechavi M."/>
            <person name="Braasch I."/>
            <person name="Lecointre G."/>
            <person name="Bobe J."/>
            <person name="Postlethwait J.H."/>
            <person name="Berthelot C."/>
            <person name="Roest Crollius H."/>
            <person name="Guiguen Y."/>
        </authorList>
    </citation>
    <scope>NUCLEOTIDE SEQUENCE</scope>
    <source>
        <strain evidence="2">WJC10195</strain>
    </source>
</reference>
<comment type="caution">
    <text evidence="2">The sequence shown here is derived from an EMBL/GenBank/DDBJ whole genome shotgun (WGS) entry which is preliminary data.</text>
</comment>